<name>A0ABQ6H370_9GAMM</name>
<feature type="transmembrane region" description="Helical" evidence="1">
    <location>
        <begin position="82"/>
        <end position="102"/>
    </location>
</feature>
<evidence type="ECO:0000313" key="3">
    <source>
        <dbReference type="Proteomes" id="UP001157133"/>
    </source>
</evidence>
<reference evidence="2 3" key="1">
    <citation type="submission" date="2023-03" db="EMBL/GenBank/DDBJ databases">
        <title>Draft genome sequence of Thalassotalea eurytherma JCM 18482T.</title>
        <authorList>
            <person name="Sawabe T."/>
        </authorList>
    </citation>
    <scope>NUCLEOTIDE SEQUENCE [LARGE SCALE GENOMIC DNA]</scope>
    <source>
        <strain evidence="2 3">JCM 18482</strain>
    </source>
</reference>
<dbReference type="Proteomes" id="UP001157133">
    <property type="component" value="Unassembled WGS sequence"/>
</dbReference>
<sequence>MIKNTVILLVAIILGSAANMLFIMLSAQVIPPPAGVDVKDIESIRQSMHLYETKHFIPPLLAHAIGSFVGAFIVAKFASNHQFTFAMFIGALFLAGGISMAFQLPAPTWFTIVDIICAYIPMAWFGYRLATKED</sequence>
<feature type="transmembrane region" description="Helical" evidence="1">
    <location>
        <begin position="108"/>
        <end position="127"/>
    </location>
</feature>
<comment type="caution">
    <text evidence="2">The sequence shown here is derived from an EMBL/GenBank/DDBJ whole genome shotgun (WGS) entry which is preliminary data.</text>
</comment>
<keyword evidence="3" id="KW-1185">Reference proteome</keyword>
<accession>A0ABQ6H370</accession>
<keyword evidence="1" id="KW-0812">Transmembrane</keyword>
<evidence type="ECO:0000256" key="1">
    <source>
        <dbReference type="SAM" id="Phobius"/>
    </source>
</evidence>
<feature type="transmembrane region" description="Helical" evidence="1">
    <location>
        <begin position="7"/>
        <end position="30"/>
    </location>
</feature>
<keyword evidence="1" id="KW-0472">Membrane</keyword>
<organism evidence="2 3">
    <name type="scientific">Thalassotalea eurytherma</name>
    <dbReference type="NCBI Taxonomy" id="1144278"/>
    <lineage>
        <taxon>Bacteria</taxon>
        <taxon>Pseudomonadati</taxon>
        <taxon>Pseudomonadota</taxon>
        <taxon>Gammaproteobacteria</taxon>
        <taxon>Alteromonadales</taxon>
        <taxon>Colwelliaceae</taxon>
        <taxon>Thalassotalea</taxon>
    </lineage>
</organism>
<gene>
    <name evidence="2" type="ORF">theurythT_18010</name>
</gene>
<proteinExistence type="predicted"/>
<dbReference type="RefSeq" id="WP_284207709.1">
    <property type="nucleotide sequence ID" value="NZ_BSSU01000008.1"/>
</dbReference>
<keyword evidence="1" id="KW-1133">Transmembrane helix</keyword>
<dbReference type="EMBL" id="BSSU01000008">
    <property type="protein sequence ID" value="GLX82349.1"/>
    <property type="molecule type" value="Genomic_DNA"/>
</dbReference>
<feature type="transmembrane region" description="Helical" evidence="1">
    <location>
        <begin position="56"/>
        <end position="75"/>
    </location>
</feature>
<protein>
    <submittedName>
        <fullName evidence="2">Uncharacterized protein</fullName>
    </submittedName>
</protein>
<evidence type="ECO:0000313" key="2">
    <source>
        <dbReference type="EMBL" id="GLX82349.1"/>
    </source>
</evidence>